<comment type="caution">
    <text evidence="3">The sequence shown here is derived from an EMBL/GenBank/DDBJ whole genome shotgun (WGS) entry which is preliminary data.</text>
</comment>
<evidence type="ECO:0000259" key="2">
    <source>
        <dbReference type="Pfam" id="PF03795"/>
    </source>
</evidence>
<dbReference type="PANTHER" id="PTHR37828:SF1">
    <property type="entry name" value="YCII-RELATED DOMAIN-CONTAINING PROTEIN"/>
    <property type="match status" value="1"/>
</dbReference>
<evidence type="ECO:0000313" key="4">
    <source>
        <dbReference type="Proteomes" id="UP001205861"/>
    </source>
</evidence>
<sequence length="96" mass="10810">MFVISLTYIVPLEQIDGHLAAHRDFLEEQYSKGNFLMSGRKVPREGGVIIAQGDSRAEVEELIRQDPFHKAGVARYDITEFAPTMTAEVLAAYRVK</sequence>
<dbReference type="EMBL" id="JANUGV010000002">
    <property type="protein sequence ID" value="MCS0608852.1"/>
    <property type="molecule type" value="Genomic_DNA"/>
</dbReference>
<feature type="domain" description="YCII-related" evidence="2">
    <location>
        <begin position="1"/>
        <end position="81"/>
    </location>
</feature>
<dbReference type="RefSeq" id="WP_258856514.1">
    <property type="nucleotide sequence ID" value="NZ_JANUGV010000002.1"/>
</dbReference>
<dbReference type="PANTHER" id="PTHR37828">
    <property type="entry name" value="GSR2449 PROTEIN"/>
    <property type="match status" value="1"/>
</dbReference>
<comment type="similarity">
    <text evidence="1">Belongs to the YciI family.</text>
</comment>
<keyword evidence="4" id="KW-1185">Reference proteome</keyword>
<dbReference type="Gene3D" id="3.30.70.1060">
    <property type="entry name" value="Dimeric alpha+beta barrel"/>
    <property type="match status" value="1"/>
</dbReference>
<dbReference type="Pfam" id="PF03795">
    <property type="entry name" value="YCII"/>
    <property type="match status" value="1"/>
</dbReference>
<dbReference type="SUPFAM" id="SSF54909">
    <property type="entry name" value="Dimeric alpha+beta barrel"/>
    <property type="match status" value="1"/>
</dbReference>
<protein>
    <submittedName>
        <fullName evidence="3">YciI family protein</fullName>
    </submittedName>
</protein>
<dbReference type="Proteomes" id="UP001205861">
    <property type="component" value="Unassembled WGS sequence"/>
</dbReference>
<evidence type="ECO:0000256" key="1">
    <source>
        <dbReference type="ARBA" id="ARBA00007689"/>
    </source>
</evidence>
<evidence type="ECO:0000313" key="3">
    <source>
        <dbReference type="EMBL" id="MCS0608852.1"/>
    </source>
</evidence>
<dbReference type="InterPro" id="IPR005545">
    <property type="entry name" value="YCII"/>
</dbReference>
<organism evidence="3 4">
    <name type="scientific">Massilia solisilvae</name>
    <dbReference type="NCBI Taxonomy" id="1811225"/>
    <lineage>
        <taxon>Bacteria</taxon>
        <taxon>Pseudomonadati</taxon>
        <taxon>Pseudomonadota</taxon>
        <taxon>Betaproteobacteria</taxon>
        <taxon>Burkholderiales</taxon>
        <taxon>Oxalobacteraceae</taxon>
        <taxon>Telluria group</taxon>
        <taxon>Massilia</taxon>
    </lineage>
</organism>
<dbReference type="InterPro" id="IPR011008">
    <property type="entry name" value="Dimeric_a/b-barrel"/>
</dbReference>
<gene>
    <name evidence="3" type="ORF">NX773_11815</name>
</gene>
<proteinExistence type="inferred from homology"/>
<reference evidence="3 4" key="1">
    <citation type="submission" date="2022-08" db="EMBL/GenBank/DDBJ databases">
        <title>Reclassification of Massilia species as members of the genera Telluria, Duganella, Pseudoduganella, Mokoshia gen. nov. and Zemynaea gen. nov. using orthogonal and non-orthogonal genome-based approaches.</title>
        <authorList>
            <person name="Bowman J.P."/>
        </authorList>
    </citation>
    <scope>NUCLEOTIDE SEQUENCE [LARGE SCALE GENOMIC DNA]</scope>
    <source>
        <strain evidence="3 4">JCM 31607</strain>
    </source>
</reference>
<accession>A0ABT2BK18</accession>
<name>A0ABT2BK18_9BURK</name>